<dbReference type="GO" id="GO:0070476">
    <property type="term" value="P:rRNA (guanine-N7)-methylation"/>
    <property type="evidence" value="ECO:0007669"/>
    <property type="project" value="TreeGrafter"/>
</dbReference>
<sequence length="149" mass="16714">MKVITANFVTCAVKECKTSPLSFPLHFHDAELELQELDFQPEFIRNVVPRIDWDSLRVTANELGFPSLPESKPEGEALGDEQTLKDLHRLLLETQVMEGKLSEGNKSTLTSRRSLLHFVLLYLVHILQAPSAEAPTKTPPMPSTTVYDA</sequence>
<dbReference type="InterPro" id="IPR039127">
    <property type="entry name" value="Trm112"/>
</dbReference>
<dbReference type="Gene3D" id="2.20.25.10">
    <property type="match status" value="1"/>
</dbReference>
<dbReference type="AlphaFoldDB" id="A0A9W9HWF0"/>
<dbReference type="PANTHER" id="PTHR12773">
    <property type="entry name" value="UPF0315 PROTEIN-RELATED"/>
    <property type="match status" value="1"/>
</dbReference>
<dbReference type="RefSeq" id="XP_056540554.1">
    <property type="nucleotide sequence ID" value="XM_056690789.1"/>
</dbReference>
<reference evidence="1" key="1">
    <citation type="submission" date="2022-11" db="EMBL/GenBank/DDBJ databases">
        <authorList>
            <person name="Petersen C."/>
        </authorList>
    </citation>
    <scope>NUCLEOTIDE SEQUENCE</scope>
    <source>
        <strain evidence="1">IBT 26290</strain>
    </source>
</reference>
<dbReference type="Proteomes" id="UP001149163">
    <property type="component" value="Unassembled WGS sequence"/>
</dbReference>
<dbReference type="GO" id="GO:0030488">
    <property type="term" value="P:tRNA methylation"/>
    <property type="evidence" value="ECO:0007669"/>
    <property type="project" value="TreeGrafter"/>
</dbReference>
<comment type="caution">
    <text evidence="1">The sequence shown here is derived from an EMBL/GenBank/DDBJ whole genome shotgun (WGS) entry which is preliminary data.</text>
</comment>
<proteinExistence type="predicted"/>
<dbReference type="EMBL" id="JAPQKN010000006">
    <property type="protein sequence ID" value="KAJ5157565.1"/>
    <property type="molecule type" value="Genomic_DNA"/>
</dbReference>
<keyword evidence="2" id="KW-1185">Reference proteome</keyword>
<dbReference type="GeneID" id="81429965"/>
<organism evidence="1 2">
    <name type="scientific">Penicillium canariense</name>
    <dbReference type="NCBI Taxonomy" id="189055"/>
    <lineage>
        <taxon>Eukaryota</taxon>
        <taxon>Fungi</taxon>
        <taxon>Dikarya</taxon>
        <taxon>Ascomycota</taxon>
        <taxon>Pezizomycotina</taxon>
        <taxon>Eurotiomycetes</taxon>
        <taxon>Eurotiomycetidae</taxon>
        <taxon>Eurotiales</taxon>
        <taxon>Aspergillaceae</taxon>
        <taxon>Penicillium</taxon>
    </lineage>
</organism>
<dbReference type="GO" id="GO:0046982">
    <property type="term" value="F:protein heterodimerization activity"/>
    <property type="evidence" value="ECO:0007669"/>
    <property type="project" value="InterPro"/>
</dbReference>
<name>A0A9W9HWF0_9EURO</name>
<dbReference type="OrthoDB" id="2187549at2759"/>
<protein>
    <submittedName>
        <fullName evidence="1">Uncharacterized protein</fullName>
    </submittedName>
</protein>
<reference evidence="1" key="2">
    <citation type="journal article" date="2023" name="IMA Fungus">
        <title>Comparative genomic study of the Penicillium genus elucidates a diverse pangenome and 15 lateral gene transfer events.</title>
        <authorList>
            <person name="Petersen C."/>
            <person name="Sorensen T."/>
            <person name="Nielsen M.R."/>
            <person name="Sondergaard T.E."/>
            <person name="Sorensen J.L."/>
            <person name="Fitzpatrick D.A."/>
            <person name="Frisvad J.C."/>
            <person name="Nielsen K.L."/>
        </authorList>
    </citation>
    <scope>NUCLEOTIDE SEQUENCE</scope>
    <source>
        <strain evidence="1">IBT 26290</strain>
    </source>
</reference>
<evidence type="ECO:0000313" key="1">
    <source>
        <dbReference type="EMBL" id="KAJ5157565.1"/>
    </source>
</evidence>
<gene>
    <name evidence="1" type="ORF">N7482_008665</name>
</gene>
<dbReference type="PANTHER" id="PTHR12773:SF0">
    <property type="entry name" value="MULTIFUNCTIONAL METHYLTRANSFERASE SUBUNIT TRM112-LIKE PROTEIN"/>
    <property type="match status" value="1"/>
</dbReference>
<evidence type="ECO:0000313" key="2">
    <source>
        <dbReference type="Proteomes" id="UP001149163"/>
    </source>
</evidence>
<accession>A0A9W9HWF0</accession>